<dbReference type="Proteomes" id="UP001304340">
    <property type="component" value="Chromosome"/>
</dbReference>
<keyword evidence="3" id="KW-1185">Reference proteome</keyword>
<dbReference type="Gene3D" id="1.25.40.10">
    <property type="entry name" value="Tetratricopeptide repeat domain"/>
    <property type="match status" value="1"/>
</dbReference>
<name>A0AAF1BYE4_9MICO</name>
<reference evidence="3" key="1">
    <citation type="submission" date="2023-11" db="EMBL/GenBank/DDBJ databases">
        <authorList>
            <person name="Helweg L.P."/>
            <person name="Kiel A."/>
            <person name="Hitz F."/>
            <person name="Ruckert-Reed C."/>
            <person name="Busche T."/>
            <person name="Kaltschmidt B."/>
            <person name="Kaltschmidt C."/>
        </authorList>
    </citation>
    <scope>NUCLEOTIDE SEQUENCE [LARGE SCALE GENOMIC DNA]</scope>
    <source>
        <strain evidence="3">4.1</strain>
    </source>
</reference>
<dbReference type="RefSeq" id="WP_319158412.1">
    <property type="nucleotide sequence ID" value="NZ_CP138359.1"/>
</dbReference>
<proteinExistence type="predicted"/>
<feature type="domain" description="Tetratrico peptide repeat group 5" evidence="1">
    <location>
        <begin position="50"/>
        <end position="166"/>
    </location>
</feature>
<dbReference type="AlphaFoldDB" id="A0AAF1BYE4"/>
<sequence>MTRVTRATSTTRELYDELDRIFAARDRDDMAPTIAALLPLHDEHPHDARVLYELAGAYDTAGDEERALGLYEQATAEGLEGDLRRRCYLQHGSTLRNVGRVEDSLALFAQARAEFPESVALGVFESLSLHAAGRASTALASVLLLLADHVESEDLDRYKPAVRGNAEYLASLDEASSAAEAAAL</sequence>
<evidence type="ECO:0000313" key="2">
    <source>
        <dbReference type="EMBL" id="WPF82756.1"/>
    </source>
</evidence>
<dbReference type="SUPFAM" id="SSF48452">
    <property type="entry name" value="TPR-like"/>
    <property type="match status" value="1"/>
</dbReference>
<dbReference type="Pfam" id="PF12688">
    <property type="entry name" value="TPR_5"/>
    <property type="match status" value="1"/>
</dbReference>
<dbReference type="EMBL" id="CP138359">
    <property type="protein sequence ID" value="WPF82756.1"/>
    <property type="molecule type" value="Genomic_DNA"/>
</dbReference>
<protein>
    <submittedName>
        <fullName evidence="2">Tetratricopeptide repeat protein</fullName>
    </submittedName>
</protein>
<evidence type="ECO:0000259" key="1">
    <source>
        <dbReference type="Pfam" id="PF12688"/>
    </source>
</evidence>
<dbReference type="InterPro" id="IPR011990">
    <property type="entry name" value="TPR-like_helical_dom_sf"/>
</dbReference>
<dbReference type="InterPro" id="IPR041656">
    <property type="entry name" value="TPR_5"/>
</dbReference>
<organism evidence="2 3">
    <name type="scientific">Sanguibacter biliveldensis</name>
    <dbReference type="NCBI Taxonomy" id="3030830"/>
    <lineage>
        <taxon>Bacteria</taxon>
        <taxon>Bacillati</taxon>
        <taxon>Actinomycetota</taxon>
        <taxon>Actinomycetes</taxon>
        <taxon>Micrococcales</taxon>
        <taxon>Sanguibacteraceae</taxon>
        <taxon>Sanguibacter</taxon>
    </lineage>
</organism>
<evidence type="ECO:0000313" key="3">
    <source>
        <dbReference type="Proteomes" id="UP001304340"/>
    </source>
</evidence>
<accession>A0AAF1BYE4</accession>
<gene>
    <name evidence="2" type="ORF">SANBI_000368</name>
</gene>
<dbReference type="KEGG" id="sbil:SANBI_000368"/>